<dbReference type="InterPro" id="IPR015947">
    <property type="entry name" value="PUA-like_sf"/>
</dbReference>
<gene>
    <name evidence="2" type="ORF">A6X21_12345</name>
</gene>
<dbReference type="Pfam" id="PF01878">
    <property type="entry name" value="EVE"/>
    <property type="match status" value="1"/>
</dbReference>
<dbReference type="InterPro" id="IPR052181">
    <property type="entry name" value="5hmC_binding"/>
</dbReference>
<dbReference type="PANTHER" id="PTHR14087:SF7">
    <property type="entry name" value="THYMOCYTE NUCLEAR PROTEIN 1"/>
    <property type="match status" value="1"/>
</dbReference>
<evidence type="ECO:0000259" key="1">
    <source>
        <dbReference type="Pfam" id="PF01878"/>
    </source>
</evidence>
<dbReference type="RefSeq" id="WP_068851674.1">
    <property type="nucleotide sequence ID" value="NZ_LYDR01000152.1"/>
</dbReference>
<dbReference type="AlphaFoldDB" id="A0A1C3E5H6"/>
<dbReference type="SUPFAM" id="SSF88697">
    <property type="entry name" value="PUA domain-like"/>
    <property type="match status" value="1"/>
</dbReference>
<dbReference type="EMBL" id="LYDR01000152">
    <property type="protein sequence ID" value="ODA28497.1"/>
    <property type="molecule type" value="Genomic_DNA"/>
</dbReference>
<accession>A0A1C3E5H6</accession>
<sequence>MADPVRYWLFKSEPSAFSIDDLAASPGQTALWDGVRNYQARNFLRDDVQTGDLVFFYHSREEPLGIVGTMQVVRAGYADPTQFNPDSKYYDAKSPPDAPRWIGVDVQLKQKFPAVVTRDQLASHTKTASMLVMKRGMRLSIQPVTRSEWLQVHQLAGVRQ</sequence>
<organism evidence="2 3">
    <name type="scientific">Planctopirus hydrillae</name>
    <dbReference type="NCBI Taxonomy" id="1841610"/>
    <lineage>
        <taxon>Bacteria</taxon>
        <taxon>Pseudomonadati</taxon>
        <taxon>Planctomycetota</taxon>
        <taxon>Planctomycetia</taxon>
        <taxon>Planctomycetales</taxon>
        <taxon>Planctomycetaceae</taxon>
        <taxon>Planctopirus</taxon>
    </lineage>
</organism>
<reference evidence="2 3" key="1">
    <citation type="submission" date="2016-05" db="EMBL/GenBank/DDBJ databases">
        <title>Genomic and physiological characterization of Planctopirus sp. isolated from fresh water lake.</title>
        <authorList>
            <person name="Subhash Y."/>
            <person name="Ramana C."/>
        </authorList>
    </citation>
    <scope>NUCLEOTIDE SEQUENCE [LARGE SCALE GENOMIC DNA]</scope>
    <source>
        <strain evidence="2 3">JC280</strain>
    </source>
</reference>
<dbReference type="InterPro" id="IPR047197">
    <property type="entry name" value="THYN1-like_EVE"/>
</dbReference>
<feature type="domain" description="EVE" evidence="1">
    <location>
        <begin position="6"/>
        <end position="154"/>
    </location>
</feature>
<proteinExistence type="predicted"/>
<dbReference type="STRING" id="1841610.A6X21_12345"/>
<keyword evidence="3" id="KW-1185">Reference proteome</keyword>
<dbReference type="CDD" id="cd21133">
    <property type="entry name" value="EVE"/>
    <property type="match status" value="1"/>
</dbReference>
<comment type="caution">
    <text evidence="2">The sequence shown here is derived from an EMBL/GenBank/DDBJ whole genome shotgun (WGS) entry which is preliminary data.</text>
</comment>
<dbReference type="OrthoDB" id="9791347at2"/>
<protein>
    <submittedName>
        <fullName evidence="2">EVE domain-containing protein</fullName>
    </submittedName>
</protein>
<name>A0A1C3E5H6_9PLAN</name>
<evidence type="ECO:0000313" key="3">
    <source>
        <dbReference type="Proteomes" id="UP000094828"/>
    </source>
</evidence>
<dbReference type="Proteomes" id="UP000094828">
    <property type="component" value="Unassembled WGS sequence"/>
</dbReference>
<dbReference type="Gene3D" id="3.10.590.10">
    <property type="entry name" value="ph1033 like domains"/>
    <property type="match status" value="1"/>
</dbReference>
<dbReference type="PANTHER" id="PTHR14087">
    <property type="entry name" value="THYMOCYTE NUCLEAR PROTEIN 1"/>
    <property type="match status" value="1"/>
</dbReference>
<evidence type="ECO:0000313" key="2">
    <source>
        <dbReference type="EMBL" id="ODA28497.1"/>
    </source>
</evidence>
<dbReference type="InterPro" id="IPR002740">
    <property type="entry name" value="EVE_domain"/>
</dbReference>